<sequence length="62" mass="6840">MQMMILALLVPIVALIGTALYLWRVHGWRKKKQLIVMCVVLAAALQLVNVTLLLTAQARLAG</sequence>
<protein>
    <submittedName>
        <fullName evidence="2">Uncharacterized protein</fullName>
    </submittedName>
</protein>
<evidence type="ECO:0000256" key="1">
    <source>
        <dbReference type="SAM" id="Phobius"/>
    </source>
</evidence>
<evidence type="ECO:0000313" key="3">
    <source>
        <dbReference type="EMBL" id="VXB71662.1"/>
    </source>
</evidence>
<evidence type="ECO:0000313" key="2">
    <source>
        <dbReference type="EMBL" id="NUY97808.1"/>
    </source>
</evidence>
<dbReference type="AlphaFoldDB" id="A0A653SUI6"/>
<keyword evidence="1" id="KW-1133">Transmembrane helix</keyword>
<reference evidence="2 5" key="2">
    <citation type="submission" date="2020-05" db="EMBL/GenBank/DDBJ databases">
        <title>Whole Genome Sequences of Enterobacteriales Associated with the International Space Station.</title>
        <authorList>
            <person name="Bharadwaj A."/>
            <person name="Daudu R."/>
            <person name="Singh N."/>
            <person name="Wood J."/>
            <person name="Debieu M."/>
            <person name="Mason C."/>
            <person name="Wang C."/>
            <person name="Venkateswaran K."/>
        </authorList>
    </citation>
    <scope>NUCLEOTIDE SEQUENCE [LARGE SCALE GENOMIC DNA]</scope>
    <source>
        <strain evidence="2 5">IF5SW-B1</strain>
    </source>
</reference>
<keyword evidence="1" id="KW-0812">Transmembrane</keyword>
<accession>A0A653SUI6</accession>
<keyword evidence="1" id="KW-0472">Membrane</keyword>
<feature type="transmembrane region" description="Helical" evidence="1">
    <location>
        <begin position="6"/>
        <end position="23"/>
    </location>
</feature>
<feature type="transmembrane region" description="Helical" evidence="1">
    <location>
        <begin position="35"/>
        <end position="56"/>
    </location>
</feature>
<dbReference type="Proteomes" id="UP000566985">
    <property type="component" value="Unassembled WGS sequence"/>
</dbReference>
<dbReference type="RefSeq" id="WP_069728533.1">
    <property type="nucleotide sequence ID" value="NZ_CAUQFK010000050.1"/>
</dbReference>
<organism evidence="2 5">
    <name type="scientific">Pantoea brenneri</name>
    <dbReference type="NCBI Taxonomy" id="472694"/>
    <lineage>
        <taxon>Bacteria</taxon>
        <taxon>Pseudomonadati</taxon>
        <taxon>Pseudomonadota</taxon>
        <taxon>Gammaproteobacteria</taxon>
        <taxon>Enterobacterales</taxon>
        <taxon>Erwiniaceae</taxon>
        <taxon>Pantoea</taxon>
    </lineage>
</organism>
<name>A0A653SUI6_9GAMM</name>
<comment type="caution">
    <text evidence="2">The sequence shown here is derived from an EMBL/GenBank/DDBJ whole genome shotgun (WGS) entry which is preliminary data.</text>
</comment>
<dbReference type="EMBL" id="CABWMH010000009">
    <property type="protein sequence ID" value="VXB71662.1"/>
    <property type="molecule type" value="Genomic_DNA"/>
</dbReference>
<evidence type="ECO:0000313" key="4">
    <source>
        <dbReference type="Proteomes" id="UP000433737"/>
    </source>
</evidence>
<dbReference type="Proteomes" id="UP000433737">
    <property type="component" value="Unassembled WGS sequence"/>
</dbReference>
<gene>
    <name evidence="2" type="ORF">HU668_15235</name>
    <name evidence="3" type="ORF">PANT111_170101</name>
</gene>
<proteinExistence type="predicted"/>
<dbReference type="EMBL" id="JABWPM010000017">
    <property type="protein sequence ID" value="NUY97808.1"/>
    <property type="molecule type" value="Genomic_DNA"/>
</dbReference>
<reference evidence="3 4" key="1">
    <citation type="submission" date="2019-10" db="EMBL/GenBank/DDBJ databases">
        <authorList>
            <person name="Karimi E."/>
        </authorList>
    </citation>
    <scope>NUCLEOTIDE SEQUENCE [LARGE SCALE GENOMIC DNA]</scope>
    <source>
        <strain evidence="3">Pantoea sp. 111</strain>
    </source>
</reference>
<dbReference type="GeneID" id="57346436"/>
<evidence type="ECO:0000313" key="5">
    <source>
        <dbReference type="Proteomes" id="UP000566985"/>
    </source>
</evidence>